<evidence type="ECO:0000256" key="4">
    <source>
        <dbReference type="ARBA" id="ARBA00022989"/>
    </source>
</evidence>
<protein>
    <submittedName>
        <fullName evidence="8">Bacteriochlorophyll/chlorophyll synthetase</fullName>
    </submittedName>
</protein>
<feature type="transmembrane region" description="Helical" evidence="7">
    <location>
        <begin position="287"/>
        <end position="308"/>
    </location>
</feature>
<comment type="subcellular location">
    <subcellularLocation>
        <location evidence="1">Membrane</location>
        <topology evidence="1">Multi-pass membrane protein</topology>
    </subcellularLocation>
</comment>
<keyword evidence="6" id="KW-0149">Chlorophyll biosynthesis</keyword>
<dbReference type="EMBL" id="CP001896">
    <property type="protein sequence ID" value="ADC63554.1"/>
    <property type="molecule type" value="Genomic_DNA"/>
</dbReference>
<dbReference type="CDD" id="cd13958">
    <property type="entry name" value="PT_UbiA_chlorophyll"/>
    <property type="match status" value="1"/>
</dbReference>
<dbReference type="InterPro" id="IPR044878">
    <property type="entry name" value="UbiA_sf"/>
</dbReference>
<dbReference type="Pfam" id="PF01040">
    <property type="entry name" value="UbiA"/>
    <property type="match status" value="1"/>
</dbReference>
<accession>D3RPU3</accession>
<evidence type="ECO:0000256" key="1">
    <source>
        <dbReference type="ARBA" id="ARBA00004141"/>
    </source>
</evidence>
<feature type="transmembrane region" description="Helical" evidence="7">
    <location>
        <begin position="61"/>
        <end position="82"/>
    </location>
</feature>
<dbReference type="GO" id="GO:0016020">
    <property type="term" value="C:membrane"/>
    <property type="evidence" value="ECO:0007669"/>
    <property type="project" value="UniProtKB-SubCell"/>
</dbReference>
<dbReference type="HOGENOM" id="CLU_042598_0_0_6"/>
<keyword evidence="3 7" id="KW-0812">Transmembrane</keyword>
<dbReference type="PANTHER" id="PTHR42723">
    <property type="entry name" value="CHLOROPHYLL SYNTHASE"/>
    <property type="match status" value="1"/>
</dbReference>
<keyword evidence="4 7" id="KW-1133">Transmembrane helix</keyword>
<dbReference type="PANTHER" id="PTHR42723:SF1">
    <property type="entry name" value="CHLOROPHYLL SYNTHASE, CHLOROPLASTIC"/>
    <property type="match status" value="1"/>
</dbReference>
<dbReference type="InterPro" id="IPR006372">
    <property type="entry name" value="Chl_synth"/>
</dbReference>
<dbReference type="InterPro" id="IPR000537">
    <property type="entry name" value="UbiA_prenyltransferase"/>
</dbReference>
<feature type="transmembrane region" description="Helical" evidence="7">
    <location>
        <begin position="261"/>
        <end position="280"/>
    </location>
</feature>
<dbReference type="Proteomes" id="UP000001441">
    <property type="component" value="Chromosome"/>
</dbReference>
<keyword evidence="2" id="KW-1003">Cell membrane</keyword>
<evidence type="ECO:0000256" key="3">
    <source>
        <dbReference type="ARBA" id="ARBA00022692"/>
    </source>
</evidence>
<evidence type="ECO:0000256" key="7">
    <source>
        <dbReference type="SAM" id="Phobius"/>
    </source>
</evidence>
<dbReference type="eggNOG" id="COG0382">
    <property type="taxonomic scope" value="Bacteria"/>
</dbReference>
<evidence type="ECO:0000313" key="8">
    <source>
        <dbReference type="EMBL" id="ADC63554.1"/>
    </source>
</evidence>
<feature type="transmembrane region" description="Helical" evidence="7">
    <location>
        <begin position="190"/>
        <end position="212"/>
    </location>
</feature>
<keyword evidence="5 7" id="KW-0472">Membrane</keyword>
<feature type="transmembrane region" description="Helical" evidence="7">
    <location>
        <begin position="115"/>
        <end position="146"/>
    </location>
</feature>
<keyword evidence="9" id="KW-1185">Reference proteome</keyword>
<sequence>MDQTAPKTGFPRMNQTTVIATRTYPEPKAILEVLHPITWFPPMWAFTCGVVSSGAPILEQWWLLIAGIILAGPLMCATSQVVNDWYDRDVDAINEPDRPIPSGRIPGRWGFYLSLIWTVVSLALAYALGPWVFGMALIGMAISWGYSAPPFRFKGNGWWGNLAAGISYEGLAWVTGAAVMIGGALPGWEILVLALLYSLGAHGIMTLNDFKAIEGDIQMGVRSLPVQLGVEKAAWWACGVMGLPQAVVVALLFSWDKPAHAIAVGVVLLIQVALMVRFLARPVERAVWFSGLGVTVYVTGMMISAFAVRGLMTAAG</sequence>
<feature type="transmembrane region" description="Helical" evidence="7">
    <location>
        <begin position="158"/>
        <end position="184"/>
    </location>
</feature>
<dbReference type="STRING" id="572477.Alvin_2645"/>
<dbReference type="KEGG" id="alv:Alvin_2645"/>
<feature type="transmembrane region" description="Helical" evidence="7">
    <location>
        <begin position="233"/>
        <end position="255"/>
    </location>
</feature>
<organism evidence="8 9">
    <name type="scientific">Allochromatium vinosum (strain ATCC 17899 / DSM 180 / NBRC 103801 / NCIMB 10441 / D)</name>
    <name type="common">Chromatium vinosum</name>
    <dbReference type="NCBI Taxonomy" id="572477"/>
    <lineage>
        <taxon>Bacteria</taxon>
        <taxon>Pseudomonadati</taxon>
        <taxon>Pseudomonadota</taxon>
        <taxon>Gammaproteobacteria</taxon>
        <taxon>Chromatiales</taxon>
        <taxon>Chromatiaceae</taxon>
        <taxon>Allochromatium</taxon>
    </lineage>
</organism>
<dbReference type="GO" id="GO:0016765">
    <property type="term" value="F:transferase activity, transferring alkyl or aryl (other than methyl) groups"/>
    <property type="evidence" value="ECO:0007669"/>
    <property type="project" value="InterPro"/>
</dbReference>
<proteinExistence type="predicted"/>
<evidence type="ECO:0000256" key="2">
    <source>
        <dbReference type="ARBA" id="ARBA00022475"/>
    </source>
</evidence>
<dbReference type="InterPro" id="IPR050475">
    <property type="entry name" value="Prenyltransferase_related"/>
</dbReference>
<gene>
    <name evidence="8" type="ordered locus">Alvin_2645</name>
</gene>
<reference evidence="8 9" key="1">
    <citation type="journal article" date="2011" name="Stand. Genomic Sci.">
        <title>Complete genome sequence of Allochromatium vinosum DSM 180(T).</title>
        <authorList>
            <person name="Weissgerber T."/>
            <person name="Zigann R."/>
            <person name="Bruce D."/>
            <person name="Chang Y.J."/>
            <person name="Detter J.C."/>
            <person name="Han C."/>
            <person name="Hauser L."/>
            <person name="Jeffries C.D."/>
            <person name="Land M."/>
            <person name="Munk A.C."/>
            <person name="Tapia R."/>
            <person name="Dahl C."/>
        </authorList>
    </citation>
    <scope>NUCLEOTIDE SEQUENCE [LARGE SCALE GENOMIC DNA]</scope>
    <source>
        <strain evidence="9">ATCC 17899 / DSM 180 / NBRC 103801 / NCIMB 10441 / D</strain>
    </source>
</reference>
<evidence type="ECO:0000256" key="6">
    <source>
        <dbReference type="ARBA" id="ARBA00023171"/>
    </source>
</evidence>
<dbReference type="AlphaFoldDB" id="D3RPU3"/>
<name>D3RPU3_ALLVD</name>
<dbReference type="GO" id="GO:0015995">
    <property type="term" value="P:chlorophyll biosynthetic process"/>
    <property type="evidence" value="ECO:0007669"/>
    <property type="project" value="UniProtKB-KW"/>
</dbReference>
<dbReference type="NCBIfam" id="TIGR01476">
    <property type="entry name" value="chlor_syn_BchG"/>
    <property type="match status" value="1"/>
</dbReference>
<evidence type="ECO:0000256" key="5">
    <source>
        <dbReference type="ARBA" id="ARBA00023136"/>
    </source>
</evidence>
<dbReference type="Gene3D" id="1.10.357.140">
    <property type="entry name" value="UbiA prenyltransferase"/>
    <property type="match status" value="1"/>
</dbReference>
<evidence type="ECO:0000313" key="9">
    <source>
        <dbReference type="Proteomes" id="UP000001441"/>
    </source>
</evidence>
<dbReference type="NCBIfam" id="NF005742">
    <property type="entry name" value="PRK07566.1"/>
    <property type="match status" value="1"/>
</dbReference>